<reference evidence="2 3" key="1">
    <citation type="submission" date="2019-10" db="EMBL/GenBank/DDBJ databases">
        <title>Gluconobacter aidae sp. nov., a novel species of acetic acid bacteria isolated in Thailand.</title>
        <authorList>
            <person name="Yukphan P."/>
            <person name="Charoenyingcharoen P."/>
            <person name="Malimas S."/>
            <person name="Muramatsu Y."/>
            <person name="Nakagawa Y."/>
            <person name="Tanasupawat S."/>
            <person name="Yamada Y."/>
        </authorList>
    </citation>
    <scope>NUCLEOTIDE SEQUENCE [LARGE SCALE GENOMIC DNA]</scope>
    <source>
        <strain evidence="2 3">AC10</strain>
    </source>
</reference>
<sequence>MGADARLGNPYGLGDRARRSCRSAQPPRCRCTVLKPERSHPMTRFTFSLPILALGTALAFPVCAAPLSQSSISDDISQSTLPEGGKFSTVSGGVTIGTSDGTLSVRTVSGDIHVTQSRGPLDVHTVSGTLDVEHAAGAVEVRSASGNVTLDHTGGAVSIRTMSGESTLDHAGRDIMIRSISGDMTLMLDAASQMRTIDIGTISGDMTIHLPHGFGGTFDIRLKQRRSETTLPLQQSLGLTVRMGNWEKDSGNSEEVRTITATGKVGDGRDHIIVRGVAGSLKLVQD</sequence>
<evidence type="ECO:0000313" key="3">
    <source>
        <dbReference type="Proteomes" id="UP000432209"/>
    </source>
</evidence>
<name>A0A7X1SNM6_9PROT</name>
<proteinExistence type="predicted"/>
<dbReference type="Pfam" id="PF13349">
    <property type="entry name" value="DUF4097"/>
    <property type="match status" value="1"/>
</dbReference>
<evidence type="ECO:0000313" key="2">
    <source>
        <dbReference type="EMBL" id="MQR98078.1"/>
    </source>
</evidence>
<feature type="domain" description="DUF4097" evidence="1">
    <location>
        <begin position="102"/>
        <end position="213"/>
    </location>
</feature>
<evidence type="ECO:0000259" key="1">
    <source>
        <dbReference type="Pfam" id="PF13349"/>
    </source>
</evidence>
<accession>A0A7X1SNM6</accession>
<dbReference type="EMBL" id="WIPH01000003">
    <property type="protein sequence ID" value="MQR98078.1"/>
    <property type="molecule type" value="Genomic_DNA"/>
</dbReference>
<dbReference type="Proteomes" id="UP000432209">
    <property type="component" value="Unassembled WGS sequence"/>
</dbReference>
<keyword evidence="3" id="KW-1185">Reference proteome</keyword>
<protein>
    <submittedName>
        <fullName evidence="2">DUF4097 family beta strand repeat protein</fullName>
    </submittedName>
</protein>
<comment type="caution">
    <text evidence="2">The sequence shown here is derived from an EMBL/GenBank/DDBJ whole genome shotgun (WGS) entry which is preliminary data.</text>
</comment>
<dbReference type="AlphaFoldDB" id="A0A7X1SNM6"/>
<organism evidence="2 3">
    <name type="scientific">Gluconobacter aidae</name>
    <dbReference type="NCBI Taxonomy" id="2662454"/>
    <lineage>
        <taxon>Bacteria</taxon>
        <taxon>Pseudomonadati</taxon>
        <taxon>Pseudomonadota</taxon>
        <taxon>Alphaproteobacteria</taxon>
        <taxon>Acetobacterales</taxon>
        <taxon>Acetobacteraceae</taxon>
        <taxon>Gluconobacter</taxon>
    </lineage>
</organism>
<gene>
    <name evidence="2" type="ORF">GFJ39_02495</name>
</gene>
<dbReference type="InterPro" id="IPR025164">
    <property type="entry name" value="Toastrack_DUF4097"/>
</dbReference>